<feature type="domain" description="C2H2-type" evidence="3">
    <location>
        <begin position="85"/>
        <end position="112"/>
    </location>
</feature>
<dbReference type="SUPFAM" id="SSF57667">
    <property type="entry name" value="beta-beta-alpha zinc fingers"/>
    <property type="match status" value="1"/>
</dbReference>
<dbReference type="AlphaFoldDB" id="A0A8R1I9V3"/>
<dbReference type="PROSITE" id="PS00028">
    <property type="entry name" value="ZINC_FINGER_C2H2_1"/>
    <property type="match status" value="1"/>
</dbReference>
<dbReference type="PROSITE" id="PS50157">
    <property type="entry name" value="ZINC_FINGER_C2H2_2"/>
    <property type="match status" value="1"/>
</dbReference>
<dbReference type="Proteomes" id="UP000005237">
    <property type="component" value="Unassembled WGS sequence"/>
</dbReference>
<name>A0A8R1I9V3_CAEJA</name>
<keyword evidence="1" id="KW-0863">Zinc-finger</keyword>
<dbReference type="Gene3D" id="3.30.160.60">
    <property type="entry name" value="Classic Zinc Finger"/>
    <property type="match status" value="1"/>
</dbReference>
<feature type="compositionally biased region" description="Basic residues" evidence="2">
    <location>
        <begin position="23"/>
        <end position="32"/>
    </location>
</feature>
<evidence type="ECO:0000313" key="5">
    <source>
        <dbReference type="Proteomes" id="UP000005237"/>
    </source>
</evidence>
<evidence type="ECO:0000313" key="4">
    <source>
        <dbReference type="EnsemblMetazoa" id="CJA22738.1"/>
    </source>
</evidence>
<keyword evidence="5" id="KW-1185">Reference proteome</keyword>
<evidence type="ECO:0000256" key="1">
    <source>
        <dbReference type="PROSITE-ProRule" id="PRU00042"/>
    </source>
</evidence>
<feature type="compositionally biased region" description="Polar residues" evidence="2">
    <location>
        <begin position="7"/>
        <end position="20"/>
    </location>
</feature>
<proteinExistence type="predicted"/>
<dbReference type="Pfam" id="PF13894">
    <property type="entry name" value="zf-C2H2_4"/>
    <property type="match status" value="1"/>
</dbReference>
<evidence type="ECO:0000259" key="3">
    <source>
        <dbReference type="PROSITE" id="PS50157"/>
    </source>
</evidence>
<sequence>MGRLRKTQTPAEPVPSTSDANPKRPKRNRRKNAIQLEGQDRNIGNLGEKQANNQAENKKLSSRRGKKTNEPVSTKMSDNPEIRKKQCDECFAIFSSVDKLRRHFLTHSDEGQSVCAFCNKVIKYKYNLKTHMVKCG</sequence>
<dbReference type="InterPro" id="IPR036236">
    <property type="entry name" value="Znf_C2H2_sf"/>
</dbReference>
<dbReference type="InterPro" id="IPR013087">
    <property type="entry name" value="Znf_C2H2_type"/>
</dbReference>
<organism evidence="4 5">
    <name type="scientific">Caenorhabditis japonica</name>
    <dbReference type="NCBI Taxonomy" id="281687"/>
    <lineage>
        <taxon>Eukaryota</taxon>
        <taxon>Metazoa</taxon>
        <taxon>Ecdysozoa</taxon>
        <taxon>Nematoda</taxon>
        <taxon>Chromadorea</taxon>
        <taxon>Rhabditida</taxon>
        <taxon>Rhabditina</taxon>
        <taxon>Rhabditomorpha</taxon>
        <taxon>Rhabditoidea</taxon>
        <taxon>Rhabditidae</taxon>
        <taxon>Peloderinae</taxon>
        <taxon>Caenorhabditis</taxon>
    </lineage>
</organism>
<feature type="region of interest" description="Disordered" evidence="2">
    <location>
        <begin position="1"/>
        <end position="79"/>
    </location>
</feature>
<evidence type="ECO:0000256" key="2">
    <source>
        <dbReference type="SAM" id="MobiDB-lite"/>
    </source>
</evidence>
<dbReference type="EnsemblMetazoa" id="CJA22738.1">
    <property type="protein sequence ID" value="CJA22738.1"/>
    <property type="gene ID" value="WBGene00178310"/>
</dbReference>
<accession>A0A8R1I9V3</accession>
<dbReference type="Pfam" id="PF00096">
    <property type="entry name" value="zf-C2H2"/>
    <property type="match status" value="1"/>
</dbReference>
<reference evidence="4" key="2">
    <citation type="submission" date="2022-06" db="UniProtKB">
        <authorList>
            <consortium name="EnsemblMetazoa"/>
        </authorList>
    </citation>
    <scope>IDENTIFICATION</scope>
    <source>
        <strain evidence="4">DF5081</strain>
    </source>
</reference>
<dbReference type="GO" id="GO:0008270">
    <property type="term" value="F:zinc ion binding"/>
    <property type="evidence" value="ECO:0007669"/>
    <property type="project" value="UniProtKB-KW"/>
</dbReference>
<protein>
    <submittedName>
        <fullName evidence="4">C2H2-type domain-containing protein</fullName>
    </submittedName>
</protein>
<reference evidence="5" key="1">
    <citation type="submission" date="2010-08" db="EMBL/GenBank/DDBJ databases">
        <authorList>
            <consortium name="Caenorhabditis japonica Sequencing Consortium"/>
            <person name="Wilson R.K."/>
        </authorList>
    </citation>
    <scope>NUCLEOTIDE SEQUENCE [LARGE SCALE GENOMIC DNA]</scope>
    <source>
        <strain evidence="5">DF5081</strain>
    </source>
</reference>
<keyword evidence="1" id="KW-0479">Metal-binding</keyword>
<keyword evidence="1" id="KW-0862">Zinc</keyword>